<gene>
    <name evidence="1" type="ORF">VHP8226_03324</name>
</gene>
<dbReference type="PROSITE" id="PS51257">
    <property type="entry name" value="PROKAR_LIPOPROTEIN"/>
    <property type="match status" value="1"/>
</dbReference>
<evidence type="ECO:0000313" key="2">
    <source>
        <dbReference type="Proteomes" id="UP000838160"/>
    </source>
</evidence>
<evidence type="ECO:0008006" key="3">
    <source>
        <dbReference type="Google" id="ProtNLM"/>
    </source>
</evidence>
<accession>A0ABM8ZNK7</accession>
<evidence type="ECO:0000313" key="1">
    <source>
        <dbReference type="EMBL" id="CAH0529569.1"/>
    </source>
</evidence>
<keyword evidence="2" id="KW-1185">Reference proteome</keyword>
<name>A0ABM8ZNK7_9VIBR</name>
<protein>
    <recommendedName>
        <fullName evidence="3">9-hexadecenoic acid cis-trans isomerase</fullName>
    </recommendedName>
</protein>
<dbReference type="Pfam" id="PF06934">
    <property type="entry name" value="CTI"/>
    <property type="match status" value="1"/>
</dbReference>
<proteinExistence type="predicted"/>
<organism evidence="1 2">
    <name type="scientific">Vibrio hippocampi</name>
    <dbReference type="NCBI Taxonomy" id="654686"/>
    <lineage>
        <taxon>Bacteria</taxon>
        <taxon>Pseudomonadati</taxon>
        <taxon>Pseudomonadota</taxon>
        <taxon>Gammaproteobacteria</taxon>
        <taxon>Vibrionales</taxon>
        <taxon>Vibrionaceae</taxon>
        <taxon>Vibrio</taxon>
    </lineage>
</organism>
<dbReference type="EMBL" id="CAKLCM010000003">
    <property type="protein sequence ID" value="CAH0529569.1"/>
    <property type="molecule type" value="Genomic_DNA"/>
</dbReference>
<comment type="caution">
    <text evidence="1">The sequence shown here is derived from an EMBL/GenBank/DDBJ whole genome shotgun (WGS) entry which is preliminary data.</text>
</comment>
<reference evidence="1" key="1">
    <citation type="submission" date="2021-12" db="EMBL/GenBank/DDBJ databases">
        <authorList>
            <person name="Rodrigo-Torres L."/>
            <person name="Arahal R. D."/>
            <person name="Lucena T."/>
        </authorList>
    </citation>
    <scope>NUCLEOTIDE SEQUENCE</scope>
    <source>
        <strain evidence="1">CECT 8226</strain>
    </source>
</reference>
<sequence length="788" mass="90799">MSKLKHPILYALLIIFGGCATYAGMNYDELFGEQTVRQRTVDPASLKGQHFLTEVKPIIDNRCVVCHACYDAPCQLKLSSVDGIDRGASKALVYEGTRLTAATPTRLFEDADSTDEWRDFGFFPVLNERDQTLSANLDAGLVSRLLTQKARHPLPETDQLEGFDFSTNREQVCPTIEEFDAYEKDNPLWGMPFGMPAIANSEYQTLIQWLGQGAIMNKPLPLTFQEQQLVDQYERLFNKSARKNQLTGRYIYEHLYLAHLYFSDLVQDNEQPRFFTLVRSSTPPGEPIQRISTRRPYDDPKVDHVYYRLTPVLSTIVDKTHMPFALNYQRLNDWHTWFIDADYQVAQLPSYDTNVAANPMTAFTDLPVKARFKFMLDNAQNTIMAYIKGPVCRGQLALNVINDHFWVFFIDPDAADVPVINDFYHQQQDNLKLPGELDSNTLPLSNWVKFSKQQARYLEAKSEFMNQWFANGQHLTTDVLWEGNNTNPNATLTVFRHFDSASVVQGLIGEKPKTAWILDYALLERIHYLLVAGFDVYGNFGHQLMTRMFMDFLRMEGESNFLALLPNTVRHQEFSSWYKDQSPQFSAFLQRNVAPFSQPTQVLYLSQDYKSELFDKLQQKFAPIQLARYHIENTGLSTQSEQRLKSIAQIKGVGLQHVPEITTLTIKDAQGQKRLFTLLRNSAHINISSLFSEDKQRDYSNDTLTLVHGVVGSYPATFFDIEESQVDAFVSQLERLNSEQDYLSLLDNFAVRRTSPNFWQHSDEIHAIYRQQQPIEFGLLDYNRFENR</sequence>
<dbReference type="Proteomes" id="UP000838160">
    <property type="component" value="Unassembled WGS sequence"/>
</dbReference>
<dbReference type="RefSeq" id="WP_237486155.1">
    <property type="nucleotide sequence ID" value="NZ_CAKLCM010000003.1"/>
</dbReference>
<dbReference type="InterPro" id="IPR010706">
    <property type="entry name" value="Fatty_acid_cis-trans_isomerase"/>
</dbReference>